<gene>
    <name evidence="1" type="ORF">DERP_004096</name>
</gene>
<organism evidence="1 2">
    <name type="scientific">Dermatophagoides pteronyssinus</name>
    <name type="common">European house dust mite</name>
    <dbReference type="NCBI Taxonomy" id="6956"/>
    <lineage>
        <taxon>Eukaryota</taxon>
        <taxon>Metazoa</taxon>
        <taxon>Ecdysozoa</taxon>
        <taxon>Arthropoda</taxon>
        <taxon>Chelicerata</taxon>
        <taxon>Arachnida</taxon>
        <taxon>Acari</taxon>
        <taxon>Acariformes</taxon>
        <taxon>Sarcoptiformes</taxon>
        <taxon>Astigmata</taxon>
        <taxon>Psoroptidia</taxon>
        <taxon>Analgoidea</taxon>
        <taxon>Pyroglyphidae</taxon>
        <taxon>Dermatophagoidinae</taxon>
        <taxon>Dermatophagoides</taxon>
    </lineage>
</organism>
<sequence>MSNRMSPVHEDYYFHKRQNFEYPSHINPCYVYCDSPQMLQRIIQLVDEAKHLQEERKFEVSNLRI</sequence>
<comment type="caution">
    <text evidence="1">The sequence shown here is derived from an EMBL/GenBank/DDBJ whole genome shotgun (WGS) entry which is preliminary data.</text>
</comment>
<reference evidence="1 2" key="2">
    <citation type="journal article" date="2022" name="Mol. Biol. Evol.">
        <title>Comparative Genomics Reveals Insights into the Divergent Evolution of Astigmatic Mites and Household Pest Adaptations.</title>
        <authorList>
            <person name="Xiong Q."/>
            <person name="Wan A.T."/>
            <person name="Liu X."/>
            <person name="Fung C.S."/>
            <person name="Xiao X."/>
            <person name="Malainual N."/>
            <person name="Hou J."/>
            <person name="Wang L."/>
            <person name="Wang M."/>
            <person name="Yang K.Y."/>
            <person name="Cui Y."/>
            <person name="Leung E.L."/>
            <person name="Nong W."/>
            <person name="Shin S.K."/>
            <person name="Au S.W."/>
            <person name="Jeong K.Y."/>
            <person name="Chew F.T."/>
            <person name="Hui J.H."/>
            <person name="Leung T.F."/>
            <person name="Tungtrongchitr A."/>
            <person name="Zhong N."/>
            <person name="Liu Z."/>
            <person name="Tsui S.K."/>
        </authorList>
    </citation>
    <scope>NUCLEOTIDE SEQUENCE [LARGE SCALE GENOMIC DNA]</scope>
    <source>
        <strain evidence="1">Derp</strain>
    </source>
</reference>
<name>A0ABQ8J8M1_DERPT</name>
<proteinExistence type="predicted"/>
<dbReference type="Proteomes" id="UP000887458">
    <property type="component" value="Unassembled WGS sequence"/>
</dbReference>
<evidence type="ECO:0000313" key="2">
    <source>
        <dbReference type="Proteomes" id="UP000887458"/>
    </source>
</evidence>
<dbReference type="EMBL" id="NJHN03000062">
    <property type="protein sequence ID" value="KAH9418770.1"/>
    <property type="molecule type" value="Genomic_DNA"/>
</dbReference>
<evidence type="ECO:0000313" key="1">
    <source>
        <dbReference type="EMBL" id="KAH9418770.1"/>
    </source>
</evidence>
<reference evidence="1 2" key="1">
    <citation type="journal article" date="2018" name="J. Allergy Clin. Immunol.">
        <title>High-quality assembly of Dermatophagoides pteronyssinus genome and transcriptome reveals a wide range of novel allergens.</title>
        <authorList>
            <person name="Liu X.Y."/>
            <person name="Yang K.Y."/>
            <person name="Wang M.Q."/>
            <person name="Kwok J.S."/>
            <person name="Zeng X."/>
            <person name="Yang Z."/>
            <person name="Xiao X.J."/>
            <person name="Lau C.P."/>
            <person name="Li Y."/>
            <person name="Huang Z.M."/>
            <person name="Ba J.G."/>
            <person name="Yim A.K."/>
            <person name="Ouyang C.Y."/>
            <person name="Ngai S.M."/>
            <person name="Chan T.F."/>
            <person name="Leung E.L."/>
            <person name="Liu L."/>
            <person name="Liu Z.G."/>
            <person name="Tsui S.K."/>
        </authorList>
    </citation>
    <scope>NUCLEOTIDE SEQUENCE [LARGE SCALE GENOMIC DNA]</scope>
    <source>
        <strain evidence="1">Derp</strain>
    </source>
</reference>
<accession>A0ABQ8J8M1</accession>
<protein>
    <submittedName>
        <fullName evidence="1">Uncharacterized protein</fullName>
    </submittedName>
</protein>
<keyword evidence="2" id="KW-1185">Reference proteome</keyword>